<dbReference type="OrthoDB" id="2428576at2759"/>
<dbReference type="EMBL" id="CAJVPJ010002426">
    <property type="protein sequence ID" value="CAG8620965.1"/>
    <property type="molecule type" value="Genomic_DNA"/>
</dbReference>
<dbReference type="Proteomes" id="UP000789572">
    <property type="component" value="Unassembled WGS sequence"/>
</dbReference>
<dbReference type="AlphaFoldDB" id="A0A9N9GPP6"/>
<evidence type="ECO:0000313" key="2">
    <source>
        <dbReference type="Proteomes" id="UP000789572"/>
    </source>
</evidence>
<name>A0A9N9GPP6_9GLOM</name>
<dbReference type="InterPro" id="IPR013761">
    <property type="entry name" value="SAM/pointed_sf"/>
</dbReference>
<accession>A0A9N9GPP6</accession>
<proteinExistence type="predicted"/>
<gene>
    <name evidence="1" type="ORF">POCULU_LOCUS8416</name>
</gene>
<keyword evidence="2" id="KW-1185">Reference proteome</keyword>
<comment type="caution">
    <text evidence="1">The sequence shown here is derived from an EMBL/GenBank/DDBJ whole genome shotgun (WGS) entry which is preliminary data.</text>
</comment>
<evidence type="ECO:0000313" key="1">
    <source>
        <dbReference type="EMBL" id="CAG8620965.1"/>
    </source>
</evidence>
<organism evidence="1 2">
    <name type="scientific">Paraglomus occultum</name>
    <dbReference type="NCBI Taxonomy" id="144539"/>
    <lineage>
        <taxon>Eukaryota</taxon>
        <taxon>Fungi</taxon>
        <taxon>Fungi incertae sedis</taxon>
        <taxon>Mucoromycota</taxon>
        <taxon>Glomeromycotina</taxon>
        <taxon>Glomeromycetes</taxon>
        <taxon>Paraglomerales</taxon>
        <taxon>Paraglomeraceae</taxon>
        <taxon>Paraglomus</taxon>
    </lineage>
</organism>
<protein>
    <submittedName>
        <fullName evidence="1">8680_t:CDS:1</fullName>
    </submittedName>
</protein>
<sequence length="336" mass="38012">MSISTTELNAYLVENWDTEGLVLYLQAQGLKLDDEDFAIICKEKINGLSFLDMTREDFQSYGLKGGPATLLAKESKVLKAKPKRSFSSYYTQADIKVFAKHKLGDSISSIPQFEPAIHKLEDTNEALMQCIKELRLRLKNLGGLAPDSNEAVRYEFISSILHASVSLLEGLILAPQFEVVGDETTGRVDYAIKKLLDSLREEIVCITESKQHQVAMGFCQNLLQIESACQTNKRKRKAEEAFSDEYDYMYGIVTTATEWYFILYTTEGIYSTSEKCYSINFRKSALDNEDKFRRSVKRVMEVIVGLLEDRAGAVDEKPLAKKRRVDNILNKESGSV</sequence>
<reference evidence="1" key="1">
    <citation type="submission" date="2021-06" db="EMBL/GenBank/DDBJ databases">
        <authorList>
            <person name="Kallberg Y."/>
            <person name="Tangrot J."/>
            <person name="Rosling A."/>
        </authorList>
    </citation>
    <scope>NUCLEOTIDE SEQUENCE</scope>
    <source>
        <strain evidence="1">IA702</strain>
    </source>
</reference>
<dbReference type="Gene3D" id="1.10.150.50">
    <property type="entry name" value="Transcription Factor, Ets-1"/>
    <property type="match status" value="1"/>
</dbReference>